<name>A0A6C0IGT1_9ZZZZ</name>
<feature type="region of interest" description="Disordered" evidence="1">
    <location>
        <begin position="364"/>
        <end position="390"/>
    </location>
</feature>
<feature type="transmembrane region" description="Helical" evidence="2">
    <location>
        <begin position="150"/>
        <end position="172"/>
    </location>
</feature>
<feature type="transmembrane region" description="Helical" evidence="2">
    <location>
        <begin position="32"/>
        <end position="51"/>
    </location>
</feature>
<proteinExistence type="predicted"/>
<evidence type="ECO:0000256" key="2">
    <source>
        <dbReference type="SAM" id="Phobius"/>
    </source>
</evidence>
<accession>A0A6C0IGT1</accession>
<evidence type="ECO:0000256" key="1">
    <source>
        <dbReference type="SAM" id="MobiDB-lite"/>
    </source>
</evidence>
<evidence type="ECO:0008006" key="4">
    <source>
        <dbReference type="Google" id="ProtNLM"/>
    </source>
</evidence>
<dbReference type="EMBL" id="MN740183">
    <property type="protein sequence ID" value="QHT92398.1"/>
    <property type="molecule type" value="Genomic_DNA"/>
</dbReference>
<reference evidence="3" key="1">
    <citation type="journal article" date="2020" name="Nature">
        <title>Giant virus diversity and host interactions through global metagenomics.</title>
        <authorList>
            <person name="Schulz F."/>
            <person name="Roux S."/>
            <person name="Paez-Espino D."/>
            <person name="Jungbluth S."/>
            <person name="Walsh D.A."/>
            <person name="Denef V.J."/>
            <person name="McMahon K.D."/>
            <person name="Konstantinidis K.T."/>
            <person name="Eloe-Fadrosh E.A."/>
            <person name="Kyrpides N.C."/>
            <person name="Woyke T."/>
        </authorList>
    </citation>
    <scope>NUCLEOTIDE SEQUENCE</scope>
    <source>
        <strain evidence="3">GVMAG-M-3300023184-88</strain>
    </source>
</reference>
<keyword evidence="2" id="KW-0472">Membrane</keyword>
<feature type="transmembrane region" description="Helical" evidence="2">
    <location>
        <begin position="124"/>
        <end position="144"/>
    </location>
</feature>
<keyword evidence="2" id="KW-1133">Transmembrane helix</keyword>
<keyword evidence="2" id="KW-0812">Transmembrane</keyword>
<feature type="transmembrane region" description="Helical" evidence="2">
    <location>
        <begin position="339"/>
        <end position="359"/>
    </location>
</feature>
<sequence length="390" mass="41883">MSASVSVSQLEYWKEGTPPNENDKNTGEGEGAIYLSYNVFLGLSVLGGFLGLDHLYLRSPLTFLAKLAVNFMFFGVWWLYDAMQAIFNREVVQLYGLPIPFLGPKGIGAGVLVNDVPDKKHMRFFTYAMALLFGGMIGLDSFMVGNNELGFLRLIGLITLIFAPISIMEWLYKMFKFFTDTKEVTGEYHEYFGAPPGASLKDKALSRFPFLAALFSPMEWIKSMINTLLGPLIEPLKGTAEAAIRTADSAISTVDHTVELGKMAIDKGSTMVGQIANVVTKAADAVSASSSIIPGAALYQTITPESVSKALGADNKAKAAATVGATVGGAMLATELNPLSYILVGTIVLIIVLGFSVTFSRAKQYGSEKNDDSPPEPGVPGKPTEKGRTA</sequence>
<protein>
    <recommendedName>
        <fullName evidence="4">TM2 domain-containing protein</fullName>
    </recommendedName>
</protein>
<dbReference type="AlphaFoldDB" id="A0A6C0IGT1"/>
<organism evidence="3">
    <name type="scientific">viral metagenome</name>
    <dbReference type="NCBI Taxonomy" id="1070528"/>
    <lineage>
        <taxon>unclassified sequences</taxon>
        <taxon>metagenomes</taxon>
        <taxon>organismal metagenomes</taxon>
    </lineage>
</organism>
<feature type="transmembrane region" description="Helical" evidence="2">
    <location>
        <begin position="63"/>
        <end position="80"/>
    </location>
</feature>
<feature type="transmembrane region" description="Helical" evidence="2">
    <location>
        <begin position="92"/>
        <end position="112"/>
    </location>
</feature>
<evidence type="ECO:0000313" key="3">
    <source>
        <dbReference type="EMBL" id="QHT92398.1"/>
    </source>
</evidence>